<evidence type="ECO:0000256" key="1">
    <source>
        <dbReference type="SAM" id="SignalP"/>
    </source>
</evidence>
<reference evidence="2 3" key="1">
    <citation type="submission" date="2018-02" db="EMBL/GenBank/DDBJ databases">
        <title>Whole genome sequencing of endophytic bacterium.</title>
        <authorList>
            <person name="Eedara R."/>
            <person name="Podile A.R."/>
        </authorList>
    </citation>
    <scope>NUCLEOTIDE SEQUENCE [LARGE SCALE GENOMIC DNA]</scope>
    <source>
        <strain evidence="2 3">RP1T</strain>
    </source>
</reference>
<evidence type="ECO:0000313" key="2">
    <source>
        <dbReference type="EMBL" id="PRH87262.1"/>
    </source>
</evidence>
<accession>A0A2S9QD39</accession>
<protein>
    <recommendedName>
        <fullName evidence="4">Lipoprotein</fullName>
    </recommendedName>
</protein>
<evidence type="ECO:0008006" key="4">
    <source>
        <dbReference type="Google" id="ProtNLM"/>
    </source>
</evidence>
<organism evidence="2 3">
    <name type="scientific">Labrys okinawensis</name>
    <dbReference type="NCBI Taxonomy" id="346911"/>
    <lineage>
        <taxon>Bacteria</taxon>
        <taxon>Pseudomonadati</taxon>
        <taxon>Pseudomonadota</taxon>
        <taxon>Alphaproteobacteria</taxon>
        <taxon>Hyphomicrobiales</taxon>
        <taxon>Xanthobacteraceae</taxon>
        <taxon>Labrys</taxon>
    </lineage>
</organism>
<feature type="chain" id="PRO_5015498553" description="Lipoprotein" evidence="1">
    <location>
        <begin position="18"/>
        <end position="133"/>
    </location>
</feature>
<dbReference type="AlphaFoldDB" id="A0A2S9QD39"/>
<gene>
    <name evidence="2" type="ORF">C5L14_11550</name>
</gene>
<sequence>MRVLSAVGYFLALGTVAANLGGCSTPIRTLPGTVKSLPVVVVSQGLGGTLHGSVRLEQTQGSYLVSKGKFSCTGSYALSGVRERIYVPILCSDGRKGTASVHNDPSLMSGTGSFTMSDGSTGEFAFGNDAKKF</sequence>
<dbReference type="EMBL" id="PUEJ01000004">
    <property type="protein sequence ID" value="PRH87262.1"/>
    <property type="molecule type" value="Genomic_DNA"/>
</dbReference>
<keyword evidence="3" id="KW-1185">Reference proteome</keyword>
<dbReference type="Proteomes" id="UP000237682">
    <property type="component" value="Unassembled WGS sequence"/>
</dbReference>
<proteinExistence type="predicted"/>
<evidence type="ECO:0000313" key="3">
    <source>
        <dbReference type="Proteomes" id="UP000237682"/>
    </source>
</evidence>
<keyword evidence="1" id="KW-0732">Signal</keyword>
<dbReference type="RefSeq" id="WP_105862200.1">
    <property type="nucleotide sequence ID" value="NZ_PUEJ01000004.1"/>
</dbReference>
<feature type="signal peptide" evidence="1">
    <location>
        <begin position="1"/>
        <end position="17"/>
    </location>
</feature>
<comment type="caution">
    <text evidence="2">The sequence shown here is derived from an EMBL/GenBank/DDBJ whole genome shotgun (WGS) entry which is preliminary data.</text>
</comment>
<name>A0A2S9QD39_9HYPH</name>